<reference evidence="2" key="1">
    <citation type="journal article" date="2023" name="G3 (Bethesda)">
        <title>Genome assembly and association tests identify interacting loci associated with vigor, precocity, and sex in interspecific pistachio rootstocks.</title>
        <authorList>
            <person name="Palmer W."/>
            <person name="Jacygrad E."/>
            <person name="Sagayaradj S."/>
            <person name="Cavanaugh K."/>
            <person name="Han R."/>
            <person name="Bertier L."/>
            <person name="Beede B."/>
            <person name="Kafkas S."/>
            <person name="Golino D."/>
            <person name="Preece J."/>
            <person name="Michelmore R."/>
        </authorList>
    </citation>
    <scope>NUCLEOTIDE SEQUENCE [LARGE SCALE GENOMIC DNA]</scope>
</reference>
<evidence type="ECO:0000313" key="2">
    <source>
        <dbReference type="Proteomes" id="UP001164250"/>
    </source>
</evidence>
<sequence length="82" mass="8971">MVHRAIVVYPKNGTGYPFPKPHVDALIILGEWWKKDIMEVYSEVLQRGGAPNVSDANTINGQPGDLYTCSKPGKNTTSPTIS</sequence>
<evidence type="ECO:0000313" key="1">
    <source>
        <dbReference type="EMBL" id="KAJ0086204.1"/>
    </source>
</evidence>
<dbReference type="Proteomes" id="UP001164250">
    <property type="component" value="Chromosome 10"/>
</dbReference>
<gene>
    <name evidence="1" type="ORF">Patl1_07936</name>
</gene>
<dbReference type="EMBL" id="CM047906">
    <property type="protein sequence ID" value="KAJ0086204.1"/>
    <property type="molecule type" value="Genomic_DNA"/>
</dbReference>
<organism evidence="1 2">
    <name type="scientific">Pistacia atlantica</name>
    <dbReference type="NCBI Taxonomy" id="434234"/>
    <lineage>
        <taxon>Eukaryota</taxon>
        <taxon>Viridiplantae</taxon>
        <taxon>Streptophyta</taxon>
        <taxon>Embryophyta</taxon>
        <taxon>Tracheophyta</taxon>
        <taxon>Spermatophyta</taxon>
        <taxon>Magnoliopsida</taxon>
        <taxon>eudicotyledons</taxon>
        <taxon>Gunneridae</taxon>
        <taxon>Pentapetalae</taxon>
        <taxon>rosids</taxon>
        <taxon>malvids</taxon>
        <taxon>Sapindales</taxon>
        <taxon>Anacardiaceae</taxon>
        <taxon>Pistacia</taxon>
    </lineage>
</organism>
<comment type="caution">
    <text evidence="1">The sequence shown here is derived from an EMBL/GenBank/DDBJ whole genome shotgun (WGS) entry which is preliminary data.</text>
</comment>
<protein>
    <submittedName>
        <fullName evidence="1">Uncharacterized protein</fullName>
    </submittedName>
</protein>
<keyword evidence="2" id="KW-1185">Reference proteome</keyword>
<accession>A0ACC1AHY3</accession>
<proteinExistence type="predicted"/>
<name>A0ACC1AHY3_9ROSI</name>